<dbReference type="AlphaFoldDB" id="A0A507ZIB5"/>
<comment type="similarity">
    <text evidence="3">Belongs to the etk/wzc family.</text>
</comment>
<keyword evidence="6" id="KW-0997">Cell inner membrane</keyword>
<comment type="subcellular location">
    <subcellularLocation>
        <location evidence="1">Cell inner membrane</location>
        <topology evidence="1">Multi-pass membrane protein</topology>
    </subcellularLocation>
</comment>
<dbReference type="InterPro" id="IPR025669">
    <property type="entry name" value="AAA_dom"/>
</dbReference>
<evidence type="ECO:0000313" key="22">
    <source>
        <dbReference type="Proteomes" id="UP000317169"/>
    </source>
</evidence>
<evidence type="ECO:0000256" key="1">
    <source>
        <dbReference type="ARBA" id="ARBA00004429"/>
    </source>
</evidence>
<dbReference type="Pfam" id="PF13614">
    <property type="entry name" value="AAA_31"/>
    <property type="match status" value="1"/>
</dbReference>
<accession>A0A507ZIB5</accession>
<evidence type="ECO:0000259" key="18">
    <source>
        <dbReference type="Pfam" id="PF02706"/>
    </source>
</evidence>
<dbReference type="Pfam" id="PF13807">
    <property type="entry name" value="GNVR"/>
    <property type="match status" value="1"/>
</dbReference>
<dbReference type="PANTHER" id="PTHR32309">
    <property type="entry name" value="TYROSINE-PROTEIN KINASE"/>
    <property type="match status" value="1"/>
</dbReference>
<comment type="similarity">
    <text evidence="2">Belongs to the CpsD/CapB family.</text>
</comment>
<evidence type="ECO:0000256" key="5">
    <source>
        <dbReference type="ARBA" id="ARBA00022475"/>
    </source>
</evidence>
<evidence type="ECO:0000256" key="16">
    <source>
        <dbReference type="SAM" id="Coils"/>
    </source>
</evidence>
<dbReference type="Gene3D" id="3.40.50.300">
    <property type="entry name" value="P-loop containing nucleotide triphosphate hydrolases"/>
    <property type="match status" value="1"/>
</dbReference>
<reference evidence="21 22" key="1">
    <citation type="submission" date="2019-06" db="EMBL/GenBank/DDBJ databases">
        <title>Flavibacter putida gen. nov., sp. nov., a novel marine bacterium of the family Flavobacteriaceae isolated from coastal seawater.</title>
        <authorList>
            <person name="Feng X."/>
        </authorList>
    </citation>
    <scope>NUCLEOTIDE SEQUENCE [LARGE SCALE GENOMIC DNA]</scope>
    <source>
        <strain evidence="21 22">PLHSN227</strain>
    </source>
</reference>
<evidence type="ECO:0000259" key="19">
    <source>
        <dbReference type="Pfam" id="PF13614"/>
    </source>
</evidence>
<feature type="domain" description="Tyrosine-protein kinase G-rich" evidence="20">
    <location>
        <begin position="442"/>
        <end position="511"/>
    </location>
</feature>
<feature type="coiled-coil region" evidence="16">
    <location>
        <begin position="359"/>
        <end position="422"/>
    </location>
</feature>
<evidence type="ECO:0000256" key="2">
    <source>
        <dbReference type="ARBA" id="ARBA00007316"/>
    </source>
</evidence>
<evidence type="ECO:0000256" key="14">
    <source>
        <dbReference type="ARBA" id="ARBA00023137"/>
    </source>
</evidence>
<dbReference type="InterPro" id="IPR005702">
    <property type="entry name" value="Wzc-like_C"/>
</dbReference>
<gene>
    <name evidence="21" type="ORF">FKR84_13095</name>
</gene>
<organism evidence="21 22">
    <name type="scientific">Haloflavibacter putidus</name>
    <dbReference type="NCBI Taxonomy" id="2576776"/>
    <lineage>
        <taxon>Bacteria</taxon>
        <taxon>Pseudomonadati</taxon>
        <taxon>Bacteroidota</taxon>
        <taxon>Flavobacteriia</taxon>
        <taxon>Flavobacteriales</taxon>
        <taxon>Flavobacteriaceae</taxon>
        <taxon>Haloflavibacter</taxon>
    </lineage>
</organism>
<evidence type="ECO:0000256" key="11">
    <source>
        <dbReference type="ARBA" id="ARBA00022840"/>
    </source>
</evidence>
<keyword evidence="14" id="KW-0829">Tyrosine-protein kinase</keyword>
<evidence type="ECO:0000256" key="8">
    <source>
        <dbReference type="ARBA" id="ARBA00022692"/>
    </source>
</evidence>
<keyword evidence="11" id="KW-0067">ATP-binding</keyword>
<dbReference type="InterPro" id="IPR032807">
    <property type="entry name" value="GNVR"/>
</dbReference>
<evidence type="ECO:0000256" key="4">
    <source>
        <dbReference type="ARBA" id="ARBA00011903"/>
    </source>
</evidence>
<keyword evidence="8 17" id="KW-0812">Transmembrane</keyword>
<dbReference type="Proteomes" id="UP000317169">
    <property type="component" value="Unassembled WGS sequence"/>
</dbReference>
<keyword evidence="9" id="KW-0547">Nucleotide-binding</keyword>
<comment type="catalytic activity">
    <reaction evidence="15">
        <text>L-tyrosyl-[protein] + ATP = O-phospho-L-tyrosyl-[protein] + ADP + H(+)</text>
        <dbReference type="Rhea" id="RHEA:10596"/>
        <dbReference type="Rhea" id="RHEA-COMP:10136"/>
        <dbReference type="Rhea" id="RHEA-COMP:20101"/>
        <dbReference type="ChEBI" id="CHEBI:15378"/>
        <dbReference type="ChEBI" id="CHEBI:30616"/>
        <dbReference type="ChEBI" id="CHEBI:46858"/>
        <dbReference type="ChEBI" id="CHEBI:61978"/>
        <dbReference type="ChEBI" id="CHEBI:456216"/>
        <dbReference type="EC" id="2.7.10.2"/>
    </reaction>
</comment>
<keyword evidence="5" id="KW-1003">Cell membrane</keyword>
<comment type="caution">
    <text evidence="21">The sequence shown here is derived from an EMBL/GenBank/DDBJ whole genome shotgun (WGS) entry which is preliminary data.</text>
</comment>
<feature type="domain" description="AAA" evidence="19">
    <location>
        <begin position="582"/>
        <end position="714"/>
    </location>
</feature>
<keyword evidence="13 17" id="KW-0472">Membrane</keyword>
<evidence type="ECO:0000259" key="20">
    <source>
        <dbReference type="Pfam" id="PF13807"/>
    </source>
</evidence>
<feature type="domain" description="Polysaccharide chain length determinant N-terminal" evidence="18">
    <location>
        <begin position="29"/>
        <end position="110"/>
    </location>
</feature>
<dbReference type="Pfam" id="PF02706">
    <property type="entry name" value="Wzz"/>
    <property type="match status" value="1"/>
</dbReference>
<evidence type="ECO:0000256" key="9">
    <source>
        <dbReference type="ARBA" id="ARBA00022741"/>
    </source>
</evidence>
<dbReference type="GO" id="GO:0004715">
    <property type="term" value="F:non-membrane spanning protein tyrosine kinase activity"/>
    <property type="evidence" value="ECO:0007669"/>
    <property type="project" value="UniProtKB-EC"/>
</dbReference>
<evidence type="ECO:0000313" key="21">
    <source>
        <dbReference type="EMBL" id="TQD33482.1"/>
    </source>
</evidence>
<keyword evidence="7 21" id="KW-0808">Transferase</keyword>
<dbReference type="NCBIfam" id="TIGR01007">
    <property type="entry name" value="eps_fam"/>
    <property type="match status" value="1"/>
</dbReference>
<dbReference type="InterPro" id="IPR050445">
    <property type="entry name" value="Bact_polysacc_biosynth/exp"/>
</dbReference>
<dbReference type="GO" id="GO:0005886">
    <property type="term" value="C:plasma membrane"/>
    <property type="evidence" value="ECO:0007669"/>
    <property type="project" value="UniProtKB-SubCell"/>
</dbReference>
<evidence type="ECO:0000256" key="3">
    <source>
        <dbReference type="ARBA" id="ARBA00008883"/>
    </source>
</evidence>
<feature type="transmembrane region" description="Helical" evidence="17">
    <location>
        <begin position="494"/>
        <end position="517"/>
    </location>
</feature>
<dbReference type="PANTHER" id="PTHR32309:SF13">
    <property type="entry name" value="FERRIC ENTEROBACTIN TRANSPORT PROTEIN FEPE"/>
    <property type="match status" value="1"/>
</dbReference>
<evidence type="ECO:0000256" key="10">
    <source>
        <dbReference type="ARBA" id="ARBA00022777"/>
    </source>
</evidence>
<feature type="transmembrane region" description="Helical" evidence="17">
    <location>
        <begin position="28"/>
        <end position="47"/>
    </location>
</feature>
<dbReference type="EMBL" id="VIAR01000020">
    <property type="protein sequence ID" value="TQD33482.1"/>
    <property type="molecule type" value="Genomic_DNA"/>
</dbReference>
<keyword evidence="22" id="KW-1185">Reference proteome</keyword>
<keyword evidence="16" id="KW-0175">Coiled coil</keyword>
<sequence>MEQDQRLYKEEFESSNELKKILYKYLSYWPWFVLSVIICVAGAYLYLRYTTSIYETKAKVKVLDENNDGGLGLAGLRGSSTLFNFTKVNLENEIQIFKSRRLLVQVIHKLNLQNVFYSYATFKPAMLNNRDVPIEVNWLYKDSLAYDNSPQILFQPLGAGQFSLKEENLGEIKANYNDSIQFGEYHLSIKKKPEVKGAPKKMLLQFRNLTTAINSLSQGITVEPVGEKSHILAAEIKGPNKAKNEAIINALIRQFNQDGIEDKRLISKRTQDFVENRLIYLVEDLDTVESNIVQFKEQNEVINIEANTEQLLGKEAGAETKRYEAATQLAVTRDLRSILQNQGAFSLLPANIGVNNASINQLTQEYNKLILERDRLLVSSTKENPMIVNLNQELEQLQTNILASINAYIQSLETTLRNLESQESLSSGKIRNLPKKEKQLRAIRRQQEIKERLYLFLLQRREEAALSYAITAPTVKIVDYAYTSTSPVAPKRNIIFLGSLVVGLLIPFGILYLLFLLDTKVHSKNDIQRMLPKVPIVGEIPQLAQDAHKLIQPNDRSVLAEAFRILRTNLNFLSTKTNGSSKVIFVTSTTKGEGKTFVSTNLANILASVNKKVLLIGADLRNPQLHTYIKADKNRDGVSNYLYDTTTNIEKLIVHNPFSVENVDLLLSGPIPPNPAELLANGRFEQLLAEAKNLYDYIIVDTAPTILVTDTFLISEQADVSLYMVRANFTDNKLLNHINELREDKKLTEVALVLNGVKEEGAYGYNYGYGYGYGANESKSARWKFWKK</sequence>
<evidence type="ECO:0000256" key="13">
    <source>
        <dbReference type="ARBA" id="ARBA00023136"/>
    </source>
</evidence>
<dbReference type="GO" id="GO:0005524">
    <property type="term" value="F:ATP binding"/>
    <property type="evidence" value="ECO:0007669"/>
    <property type="project" value="UniProtKB-KW"/>
</dbReference>
<dbReference type="InterPro" id="IPR003856">
    <property type="entry name" value="LPS_length_determ_N"/>
</dbReference>
<evidence type="ECO:0000256" key="7">
    <source>
        <dbReference type="ARBA" id="ARBA00022679"/>
    </source>
</evidence>
<dbReference type="OrthoDB" id="9794577at2"/>
<evidence type="ECO:0000256" key="12">
    <source>
        <dbReference type="ARBA" id="ARBA00022989"/>
    </source>
</evidence>
<name>A0A507ZIB5_9FLAO</name>
<proteinExistence type="inferred from homology"/>
<dbReference type="CDD" id="cd05387">
    <property type="entry name" value="BY-kinase"/>
    <property type="match status" value="1"/>
</dbReference>
<evidence type="ECO:0000256" key="6">
    <source>
        <dbReference type="ARBA" id="ARBA00022519"/>
    </source>
</evidence>
<dbReference type="FunFam" id="3.40.50.300:FF:000527">
    <property type="entry name" value="Tyrosine-protein kinase etk"/>
    <property type="match status" value="1"/>
</dbReference>
<dbReference type="GO" id="GO:0042802">
    <property type="term" value="F:identical protein binding"/>
    <property type="evidence" value="ECO:0007669"/>
    <property type="project" value="UniProtKB-ARBA"/>
</dbReference>
<evidence type="ECO:0000256" key="15">
    <source>
        <dbReference type="ARBA" id="ARBA00051245"/>
    </source>
</evidence>
<keyword evidence="10 21" id="KW-0418">Kinase</keyword>
<dbReference type="InterPro" id="IPR027417">
    <property type="entry name" value="P-loop_NTPase"/>
</dbReference>
<dbReference type="RefSeq" id="WP_141422771.1">
    <property type="nucleotide sequence ID" value="NZ_VIAR01000020.1"/>
</dbReference>
<evidence type="ECO:0000256" key="17">
    <source>
        <dbReference type="SAM" id="Phobius"/>
    </source>
</evidence>
<keyword evidence="12 17" id="KW-1133">Transmembrane helix</keyword>
<dbReference type="SUPFAM" id="SSF52540">
    <property type="entry name" value="P-loop containing nucleoside triphosphate hydrolases"/>
    <property type="match status" value="1"/>
</dbReference>
<dbReference type="EC" id="2.7.10.2" evidence="4"/>
<protein>
    <recommendedName>
        <fullName evidence="4">non-specific protein-tyrosine kinase</fullName>
        <ecNumber evidence="4">2.7.10.2</ecNumber>
    </recommendedName>
</protein>